<comment type="function">
    <text evidence="11">Channel that opens in response to stretch forces in the membrane lipid bilayer. May participate in the regulation of osmotic pressure changes within the cell.</text>
</comment>
<dbReference type="NCBIfam" id="NF010560">
    <property type="entry name" value="PRK13955.1"/>
    <property type="match status" value="1"/>
</dbReference>
<dbReference type="PROSITE" id="PS01327">
    <property type="entry name" value="MSCL"/>
    <property type="match status" value="1"/>
</dbReference>
<dbReference type="RefSeq" id="WP_030028587.1">
    <property type="nucleotide sequence ID" value="NZ_HG810019.1"/>
</dbReference>
<evidence type="ECO:0000256" key="4">
    <source>
        <dbReference type="ARBA" id="ARBA00022448"/>
    </source>
</evidence>
<evidence type="ECO:0000256" key="2">
    <source>
        <dbReference type="ARBA" id="ARBA00007254"/>
    </source>
</evidence>
<comment type="similarity">
    <text evidence="2 11">Belongs to the MscL family.</text>
</comment>
<dbReference type="FunFam" id="1.10.1200.120:FF:000001">
    <property type="entry name" value="Large-conductance mechanosensitive channel"/>
    <property type="match status" value="1"/>
</dbReference>
<dbReference type="HAMAP" id="MF_00115">
    <property type="entry name" value="MscL"/>
    <property type="match status" value="1"/>
</dbReference>
<evidence type="ECO:0000256" key="3">
    <source>
        <dbReference type="ARBA" id="ARBA00011255"/>
    </source>
</evidence>
<reference evidence="13" key="2">
    <citation type="submission" date="2014-01" db="EMBL/GenBank/DDBJ databases">
        <authorList>
            <person name="Aslett M."/>
        </authorList>
    </citation>
    <scope>NUCLEOTIDE SEQUENCE [LARGE SCALE GENOMIC DNA]</scope>
    <source>
        <strain evidence="13">DB27</strain>
    </source>
</reference>
<keyword evidence="5 11" id="KW-1003">Cell membrane</keyword>
<name>W8YIG9_BACTU</name>
<feature type="compositionally biased region" description="Acidic residues" evidence="12">
    <location>
        <begin position="99"/>
        <end position="114"/>
    </location>
</feature>
<gene>
    <name evidence="11" type="primary">mscL</name>
    <name evidence="13" type="ORF">BTDB27_004578</name>
</gene>
<keyword evidence="6 11" id="KW-0812">Transmembrane</keyword>
<evidence type="ECO:0000256" key="5">
    <source>
        <dbReference type="ARBA" id="ARBA00022475"/>
    </source>
</evidence>
<dbReference type="Gene3D" id="1.10.1200.120">
    <property type="entry name" value="Large-conductance mechanosensitive channel, MscL, domain 1"/>
    <property type="match status" value="1"/>
</dbReference>
<dbReference type="PRINTS" id="PR01264">
    <property type="entry name" value="MECHCHANNEL"/>
</dbReference>
<keyword evidence="8 11" id="KW-0406">Ion transport</keyword>
<keyword evidence="9 11" id="KW-0472">Membrane</keyword>
<evidence type="ECO:0000313" key="13">
    <source>
        <dbReference type="EMBL" id="CDN38236.1"/>
    </source>
</evidence>
<dbReference type="AlphaFoldDB" id="W8YIG9"/>
<keyword evidence="10 11" id="KW-0407">Ion channel</keyword>
<feature type="transmembrane region" description="Helical" evidence="11">
    <location>
        <begin position="12"/>
        <end position="35"/>
    </location>
</feature>
<evidence type="ECO:0000256" key="10">
    <source>
        <dbReference type="ARBA" id="ARBA00023303"/>
    </source>
</evidence>
<dbReference type="HOGENOM" id="CLU_095787_0_0_9"/>
<keyword evidence="7 11" id="KW-1133">Transmembrane helix</keyword>
<dbReference type="SUPFAM" id="SSF81330">
    <property type="entry name" value="Gated mechanosensitive channel"/>
    <property type="match status" value="1"/>
</dbReference>
<evidence type="ECO:0000256" key="8">
    <source>
        <dbReference type="ARBA" id="ARBA00023065"/>
    </source>
</evidence>
<feature type="region of interest" description="Disordered" evidence="12">
    <location>
        <begin position="97"/>
        <end position="119"/>
    </location>
</feature>
<evidence type="ECO:0000256" key="1">
    <source>
        <dbReference type="ARBA" id="ARBA00004651"/>
    </source>
</evidence>
<evidence type="ECO:0000256" key="7">
    <source>
        <dbReference type="ARBA" id="ARBA00022989"/>
    </source>
</evidence>
<evidence type="ECO:0000256" key="6">
    <source>
        <dbReference type="ARBA" id="ARBA00022692"/>
    </source>
</evidence>
<dbReference type="PANTHER" id="PTHR30266">
    <property type="entry name" value="MECHANOSENSITIVE CHANNEL MSCL"/>
    <property type="match status" value="1"/>
</dbReference>
<comment type="subunit">
    <text evidence="3 11">Homopentamer.</text>
</comment>
<dbReference type="Proteomes" id="UP000030682">
    <property type="component" value="Unassembled WGS sequence"/>
</dbReference>
<dbReference type="InterPro" id="IPR001185">
    <property type="entry name" value="MS_channel"/>
</dbReference>
<dbReference type="InterPro" id="IPR019823">
    <property type="entry name" value="Mechanosensitive_channel_CS"/>
</dbReference>
<comment type="subcellular location">
    <subcellularLocation>
        <location evidence="1 11">Cell membrane</location>
        <topology evidence="1 11">Multi-pass membrane protein</topology>
    </subcellularLocation>
</comment>
<protein>
    <recommendedName>
        <fullName evidence="11">Large-conductance mechanosensitive channel</fullName>
    </recommendedName>
</protein>
<dbReference type="InterPro" id="IPR036019">
    <property type="entry name" value="MscL_channel"/>
</dbReference>
<evidence type="ECO:0000256" key="11">
    <source>
        <dbReference type="HAMAP-Rule" id="MF_00115"/>
    </source>
</evidence>
<proteinExistence type="inferred from homology"/>
<dbReference type="NCBIfam" id="TIGR00220">
    <property type="entry name" value="mscL"/>
    <property type="match status" value="1"/>
</dbReference>
<dbReference type="NCBIfam" id="NF001843">
    <property type="entry name" value="PRK00567.1-4"/>
    <property type="match status" value="1"/>
</dbReference>
<dbReference type="EMBL" id="HG810019">
    <property type="protein sequence ID" value="CDN38236.1"/>
    <property type="molecule type" value="Genomic_DNA"/>
</dbReference>
<feature type="transmembrane region" description="Helical" evidence="11">
    <location>
        <begin position="69"/>
        <end position="87"/>
    </location>
</feature>
<evidence type="ECO:0000256" key="9">
    <source>
        <dbReference type="ARBA" id="ARBA00023136"/>
    </source>
</evidence>
<dbReference type="InterPro" id="IPR037673">
    <property type="entry name" value="MSC/AndL"/>
</dbReference>
<evidence type="ECO:0000256" key="12">
    <source>
        <dbReference type="SAM" id="MobiDB-lite"/>
    </source>
</evidence>
<accession>W8YIG9</accession>
<keyword evidence="4 11" id="KW-0813">Transport</keyword>
<organism evidence="13">
    <name type="scientific">Bacillus thuringiensis DB27</name>
    <dbReference type="NCBI Taxonomy" id="1431339"/>
    <lineage>
        <taxon>Bacteria</taxon>
        <taxon>Bacillati</taxon>
        <taxon>Bacillota</taxon>
        <taxon>Bacilli</taxon>
        <taxon>Bacillales</taxon>
        <taxon>Bacillaceae</taxon>
        <taxon>Bacillus</taxon>
        <taxon>Bacillus cereus group</taxon>
    </lineage>
</organism>
<dbReference type="Pfam" id="PF01741">
    <property type="entry name" value="MscL"/>
    <property type="match status" value="1"/>
</dbReference>
<dbReference type="GO" id="GO:0008381">
    <property type="term" value="F:mechanosensitive monoatomic ion channel activity"/>
    <property type="evidence" value="ECO:0007669"/>
    <property type="project" value="UniProtKB-UniRule"/>
</dbReference>
<dbReference type="PANTHER" id="PTHR30266:SF2">
    <property type="entry name" value="LARGE-CONDUCTANCE MECHANOSENSITIVE CHANNEL"/>
    <property type="match status" value="1"/>
</dbReference>
<reference evidence="13" key="1">
    <citation type="submission" date="2014-01" db="EMBL/GenBank/DDBJ databases">
        <title>Draft genome sequence of highly nematicidal Bacillus thuringiensis DB27.</title>
        <authorList>
            <person name="Iatsenko I."/>
            <person name="Pickard D."/>
            <person name="Corton C."/>
            <person name="Dougan G."/>
            <person name="Sommer R.J."/>
        </authorList>
    </citation>
    <scope>NUCLEOTIDE SEQUENCE [LARGE SCALE GENOMIC DNA]</scope>
    <source>
        <strain evidence="13">DB27</strain>
    </source>
</reference>
<sequence>MWNEFKKFAFKGNVIDLAVGVVIGAAFGKIVSSLVKDIITPLLGMVLGGVDFTDLKITFGKSSIMYGNFIQTIFDFLIIAAAIFMFVKVFNKLTSKREEEEEEEKEEEKEEELPEPTKEEELLGEIRDLLKQQNSSKDRA</sequence>
<dbReference type="GO" id="GO:0005886">
    <property type="term" value="C:plasma membrane"/>
    <property type="evidence" value="ECO:0007669"/>
    <property type="project" value="UniProtKB-SubCell"/>
</dbReference>